<dbReference type="SMART" id="SM00043">
    <property type="entry name" value="CY"/>
    <property type="match status" value="1"/>
</dbReference>
<evidence type="ECO:0000256" key="1">
    <source>
        <dbReference type="ARBA" id="ARBA00009403"/>
    </source>
</evidence>
<gene>
    <name evidence="7" type="ORF">CYMTET_12962</name>
    <name evidence="6" type="ORF">CYMTET_42849</name>
</gene>
<dbReference type="Pfam" id="PF00031">
    <property type="entry name" value="Cystatin"/>
    <property type="match status" value="1"/>
</dbReference>
<dbReference type="SUPFAM" id="SSF54403">
    <property type="entry name" value="Cystatin/monellin"/>
    <property type="match status" value="2"/>
</dbReference>
<evidence type="ECO:0000259" key="5">
    <source>
        <dbReference type="SMART" id="SM00043"/>
    </source>
</evidence>
<dbReference type="EMBL" id="LGRX02028766">
    <property type="protein sequence ID" value="KAK3247658.1"/>
    <property type="molecule type" value="Genomic_DNA"/>
</dbReference>
<keyword evidence="2" id="KW-0646">Protease inhibitor</keyword>
<organism evidence="7 8">
    <name type="scientific">Cymbomonas tetramitiformis</name>
    <dbReference type="NCBI Taxonomy" id="36881"/>
    <lineage>
        <taxon>Eukaryota</taxon>
        <taxon>Viridiplantae</taxon>
        <taxon>Chlorophyta</taxon>
        <taxon>Pyramimonadophyceae</taxon>
        <taxon>Pyramimonadales</taxon>
        <taxon>Pyramimonadaceae</taxon>
        <taxon>Cymbomonas</taxon>
    </lineage>
</organism>
<evidence type="ECO:0000256" key="4">
    <source>
        <dbReference type="SAM" id="SignalP"/>
    </source>
</evidence>
<name>A0AAE0LBI8_9CHLO</name>
<evidence type="ECO:0000313" key="6">
    <source>
        <dbReference type="EMBL" id="KAK3247658.1"/>
    </source>
</evidence>
<keyword evidence="4" id="KW-0732">Signal</keyword>
<dbReference type="CDD" id="cd00042">
    <property type="entry name" value="CY"/>
    <property type="match status" value="1"/>
</dbReference>
<dbReference type="InterPro" id="IPR000010">
    <property type="entry name" value="Cystatin_dom"/>
</dbReference>
<proteinExistence type="inferred from homology"/>
<dbReference type="GO" id="GO:0005615">
    <property type="term" value="C:extracellular space"/>
    <property type="evidence" value="ECO:0007669"/>
    <property type="project" value="TreeGrafter"/>
</dbReference>
<reference evidence="7" key="2">
    <citation type="submission" date="2023-06" db="EMBL/GenBank/DDBJ databases">
        <title>Long-read-based genome assembly of the green algal bacterivore Cymbomonas tetramitiformis.</title>
        <authorList>
            <person name="Gyaltshen Y."/>
            <person name="Rozenberg A."/>
            <person name="Paasch A."/>
            <person name="Burns J.A."/>
            <person name="Warring S."/>
            <person name="Larson R."/>
            <person name="Maurer-Alcala X."/>
            <person name="Dacks J."/>
            <person name="Kim E."/>
        </authorList>
    </citation>
    <scope>NUCLEOTIDE SEQUENCE</scope>
    <source>
        <strain evidence="7">PLY_AMNH</strain>
    </source>
</reference>
<dbReference type="GO" id="GO:0005737">
    <property type="term" value="C:cytoplasm"/>
    <property type="evidence" value="ECO:0007669"/>
    <property type="project" value="TreeGrafter"/>
</dbReference>
<comment type="similarity">
    <text evidence="1">Belongs to the cystatin family.</text>
</comment>
<keyword evidence="3" id="KW-0789">Thiol protease inhibitor</keyword>
<protein>
    <recommendedName>
        <fullName evidence="5">Cystatin domain-containing protein</fullName>
    </recommendedName>
</protein>
<dbReference type="PROSITE" id="PS00287">
    <property type="entry name" value="CYSTATIN"/>
    <property type="match status" value="1"/>
</dbReference>
<reference evidence="7 8" key="1">
    <citation type="journal article" date="2015" name="Genome Biol. Evol.">
        <title>Comparative Genomics of a Bacterivorous Green Alga Reveals Evolutionary Causalities and Consequences of Phago-Mixotrophic Mode of Nutrition.</title>
        <authorList>
            <person name="Burns J.A."/>
            <person name="Paasch A."/>
            <person name="Narechania A."/>
            <person name="Kim E."/>
        </authorList>
    </citation>
    <scope>NUCLEOTIDE SEQUENCE [LARGE SCALE GENOMIC DNA]</scope>
    <source>
        <strain evidence="7">PLY_AMNH</strain>
    </source>
</reference>
<dbReference type="PANTHER" id="PTHR46186">
    <property type="entry name" value="CYSTATIN"/>
    <property type="match status" value="1"/>
</dbReference>
<accession>A0AAE0LBI8</accession>
<evidence type="ECO:0000313" key="7">
    <source>
        <dbReference type="EMBL" id="KAK3279138.1"/>
    </source>
</evidence>
<dbReference type="PANTHER" id="PTHR46186:SF2">
    <property type="entry name" value="CYSTATIN"/>
    <property type="match status" value="1"/>
</dbReference>
<comment type="caution">
    <text evidence="7">The sequence shown here is derived from an EMBL/GenBank/DDBJ whole genome shotgun (WGS) entry which is preliminary data.</text>
</comment>
<dbReference type="InterPro" id="IPR046350">
    <property type="entry name" value="Cystatin_sf"/>
</dbReference>
<evidence type="ECO:0000313" key="8">
    <source>
        <dbReference type="Proteomes" id="UP001190700"/>
    </source>
</evidence>
<dbReference type="AlphaFoldDB" id="A0AAE0LBI8"/>
<feature type="domain" description="Cystatin" evidence="5">
    <location>
        <begin position="29"/>
        <end position="118"/>
    </location>
</feature>
<feature type="signal peptide" evidence="4">
    <location>
        <begin position="1"/>
        <end position="20"/>
    </location>
</feature>
<dbReference type="Gene3D" id="3.10.450.10">
    <property type="match status" value="2"/>
</dbReference>
<dbReference type="EMBL" id="LGRX02005111">
    <property type="protein sequence ID" value="KAK3279138.1"/>
    <property type="molecule type" value="Genomic_DNA"/>
</dbReference>
<evidence type="ECO:0000256" key="3">
    <source>
        <dbReference type="ARBA" id="ARBA00022704"/>
    </source>
</evidence>
<dbReference type="GO" id="GO:0004869">
    <property type="term" value="F:cysteine-type endopeptidase inhibitor activity"/>
    <property type="evidence" value="ECO:0007669"/>
    <property type="project" value="UniProtKB-KW"/>
</dbReference>
<dbReference type="InterPro" id="IPR018073">
    <property type="entry name" value="Prot_inh_cystat_CS"/>
</dbReference>
<sequence>MALKMQAIFLFVGLIAFAHGRELLQERKPLMGGHGAANPDDPEVREVAEFATKMYNSMSNSIEQFENGRIVTATKQVVAGKKYVLDMELVGNSNTVFIRFEVFVNLSGEKELSSQETYFTMRPKHTSIIQESENLIGGYHQKEAENPEVRSAAVEFTRTMTETVERNAVMVVCKAETQVVNGINYRITVGFGDCNEPNTRSGVVYKPFNGDYKVSSRN</sequence>
<dbReference type="Proteomes" id="UP001190700">
    <property type="component" value="Unassembled WGS sequence"/>
</dbReference>
<evidence type="ECO:0000256" key="2">
    <source>
        <dbReference type="ARBA" id="ARBA00022690"/>
    </source>
</evidence>
<dbReference type="GO" id="GO:0031982">
    <property type="term" value="C:vesicle"/>
    <property type="evidence" value="ECO:0007669"/>
    <property type="project" value="TreeGrafter"/>
</dbReference>
<keyword evidence="8" id="KW-1185">Reference proteome</keyword>
<feature type="chain" id="PRO_5042442711" description="Cystatin domain-containing protein" evidence="4">
    <location>
        <begin position="21"/>
        <end position="218"/>
    </location>
</feature>